<proteinExistence type="predicted"/>
<dbReference type="RefSeq" id="WP_211372678.1">
    <property type="nucleotide sequence ID" value="NZ_BAAATQ010000139.1"/>
</dbReference>
<keyword evidence="4" id="KW-0132">Cell division</keyword>
<sequence>MSATPIRRYDGGQVASVQVRLTPDRVRRWEFSAASFTRRGYDPSDVDRFRMQVADELDMLATQVADLRAENGLLNDHLELHRHGVIPSSGVAAKLPAAKEVNLLSAAQREAEQIIAQAHDYARRVAEYARTQYESYVRAAAEEAKQEAERAVADYRSSAGASFDDSVATREALRIFGEMMVSHMQAAARHLDDGSEQLARTMERIAAEVGGAAPAGAAAAVGGGGVSAGGTPAGAPAGGTPVGAPVGGGRVRVALPPQHQQR</sequence>
<evidence type="ECO:0000256" key="3">
    <source>
        <dbReference type="ARBA" id="ARBA00022490"/>
    </source>
</evidence>
<feature type="compositionally biased region" description="Low complexity" evidence="9">
    <location>
        <begin position="251"/>
        <end position="262"/>
    </location>
</feature>
<protein>
    <recommendedName>
        <fullName evidence="2">Cell wall synthesis protein Wag31</fullName>
    </recommendedName>
    <alternativeName>
        <fullName evidence="7">Antigen 84</fullName>
    </alternativeName>
</protein>
<keyword evidence="6" id="KW-0131">Cell cycle</keyword>
<dbReference type="InterPro" id="IPR007793">
    <property type="entry name" value="DivIVA_fam"/>
</dbReference>
<evidence type="ECO:0000256" key="1">
    <source>
        <dbReference type="ARBA" id="ARBA00004496"/>
    </source>
</evidence>
<evidence type="ECO:0000256" key="4">
    <source>
        <dbReference type="ARBA" id="ARBA00022618"/>
    </source>
</evidence>
<organism evidence="10 11">
    <name type="scientific">Micromonospora olivasterospora</name>
    <dbReference type="NCBI Taxonomy" id="1880"/>
    <lineage>
        <taxon>Bacteria</taxon>
        <taxon>Bacillati</taxon>
        <taxon>Actinomycetota</taxon>
        <taxon>Actinomycetes</taxon>
        <taxon>Micromonosporales</taxon>
        <taxon>Micromonosporaceae</taxon>
        <taxon>Micromonospora</taxon>
    </lineage>
</organism>
<feature type="region of interest" description="Disordered" evidence="9">
    <location>
        <begin position="220"/>
        <end position="262"/>
    </location>
</feature>
<feature type="compositionally biased region" description="Gly residues" evidence="9">
    <location>
        <begin position="221"/>
        <end position="250"/>
    </location>
</feature>
<name>A0A562IHT8_MICOL</name>
<keyword evidence="5 8" id="KW-0175">Coiled coil</keyword>
<dbReference type="GO" id="GO:0051301">
    <property type="term" value="P:cell division"/>
    <property type="evidence" value="ECO:0007669"/>
    <property type="project" value="UniProtKB-KW"/>
</dbReference>
<dbReference type="EMBL" id="VLKE01000001">
    <property type="protein sequence ID" value="TWH70295.1"/>
    <property type="molecule type" value="Genomic_DNA"/>
</dbReference>
<evidence type="ECO:0000256" key="5">
    <source>
        <dbReference type="ARBA" id="ARBA00023054"/>
    </source>
</evidence>
<keyword evidence="11" id="KW-1185">Reference proteome</keyword>
<evidence type="ECO:0000256" key="6">
    <source>
        <dbReference type="ARBA" id="ARBA00023306"/>
    </source>
</evidence>
<feature type="coiled-coil region" evidence="8">
    <location>
        <begin position="104"/>
        <end position="158"/>
    </location>
</feature>
<evidence type="ECO:0000256" key="2">
    <source>
        <dbReference type="ARBA" id="ARBA00018787"/>
    </source>
</evidence>
<dbReference type="NCBIfam" id="TIGR03544">
    <property type="entry name" value="DivI1A_domain"/>
    <property type="match status" value="1"/>
</dbReference>
<dbReference type="Proteomes" id="UP000319825">
    <property type="component" value="Unassembled WGS sequence"/>
</dbReference>
<reference evidence="10 11" key="1">
    <citation type="submission" date="2019-07" db="EMBL/GenBank/DDBJ databases">
        <title>R&amp;d 2014.</title>
        <authorList>
            <person name="Klenk H.-P."/>
        </authorList>
    </citation>
    <scope>NUCLEOTIDE SEQUENCE [LARGE SCALE GENOMIC DNA]</scope>
    <source>
        <strain evidence="10 11">DSM 43868</strain>
    </source>
</reference>
<evidence type="ECO:0000256" key="9">
    <source>
        <dbReference type="SAM" id="MobiDB-lite"/>
    </source>
</evidence>
<dbReference type="GO" id="GO:0005737">
    <property type="term" value="C:cytoplasm"/>
    <property type="evidence" value="ECO:0007669"/>
    <property type="project" value="UniProtKB-SubCell"/>
</dbReference>
<gene>
    <name evidence="10" type="ORF">JD77_05319</name>
</gene>
<accession>A0A562IHT8</accession>
<evidence type="ECO:0000256" key="8">
    <source>
        <dbReference type="SAM" id="Coils"/>
    </source>
</evidence>
<comment type="caution">
    <text evidence="10">The sequence shown here is derived from an EMBL/GenBank/DDBJ whole genome shotgun (WGS) entry which is preliminary data.</text>
</comment>
<evidence type="ECO:0000313" key="10">
    <source>
        <dbReference type="EMBL" id="TWH70295.1"/>
    </source>
</evidence>
<comment type="subcellular location">
    <subcellularLocation>
        <location evidence="1">Cytoplasm</location>
    </subcellularLocation>
</comment>
<evidence type="ECO:0000313" key="11">
    <source>
        <dbReference type="Proteomes" id="UP000319825"/>
    </source>
</evidence>
<dbReference type="Pfam" id="PF05103">
    <property type="entry name" value="DivIVA"/>
    <property type="match status" value="1"/>
</dbReference>
<dbReference type="Gene3D" id="6.10.250.660">
    <property type="match status" value="1"/>
</dbReference>
<dbReference type="InterPro" id="IPR019933">
    <property type="entry name" value="DivIVA_domain"/>
</dbReference>
<dbReference type="AlphaFoldDB" id="A0A562IHT8"/>
<keyword evidence="3" id="KW-0963">Cytoplasm</keyword>
<evidence type="ECO:0000256" key="7">
    <source>
        <dbReference type="ARBA" id="ARBA00031737"/>
    </source>
</evidence>